<dbReference type="Proteomes" id="UP000095247">
    <property type="component" value="Unassembled WGS sequence"/>
</dbReference>
<dbReference type="GO" id="GO:0015074">
    <property type="term" value="P:DNA integration"/>
    <property type="evidence" value="ECO:0007669"/>
    <property type="project" value="UniProtKB-KW"/>
</dbReference>
<dbReference type="GO" id="GO:0003677">
    <property type="term" value="F:DNA binding"/>
    <property type="evidence" value="ECO:0007669"/>
    <property type="project" value="UniProtKB-UniRule"/>
</dbReference>
<dbReference type="EMBL" id="MDCO01000009">
    <property type="protein sequence ID" value="OEJ14629.1"/>
    <property type="molecule type" value="Genomic_DNA"/>
</dbReference>
<feature type="domain" description="Core-binding (CB)" evidence="7">
    <location>
        <begin position="13"/>
        <end position="114"/>
    </location>
</feature>
<evidence type="ECO:0000313" key="8">
    <source>
        <dbReference type="EMBL" id="OEJ14629.1"/>
    </source>
</evidence>
<dbReference type="PROSITE" id="PS51900">
    <property type="entry name" value="CB"/>
    <property type="match status" value="1"/>
</dbReference>
<feature type="domain" description="Tyr recombinase" evidence="6">
    <location>
        <begin position="132"/>
        <end position="327"/>
    </location>
</feature>
<dbReference type="Gene3D" id="1.10.443.10">
    <property type="entry name" value="Intergrase catalytic core"/>
    <property type="match status" value="1"/>
</dbReference>
<evidence type="ECO:0000256" key="2">
    <source>
        <dbReference type="ARBA" id="ARBA00022908"/>
    </source>
</evidence>
<proteinExistence type="inferred from homology"/>
<comment type="caution">
    <text evidence="8">The sequence shown here is derived from an EMBL/GenBank/DDBJ whole genome shotgun (WGS) entry which is preliminary data.</text>
</comment>
<evidence type="ECO:0000256" key="5">
    <source>
        <dbReference type="PROSITE-ProRule" id="PRU01248"/>
    </source>
</evidence>
<comment type="similarity">
    <text evidence="1">Belongs to the 'phage' integrase family.</text>
</comment>
<dbReference type="InterPro" id="IPR011010">
    <property type="entry name" value="DNA_brk_join_enz"/>
</dbReference>
<evidence type="ECO:0000256" key="1">
    <source>
        <dbReference type="ARBA" id="ARBA00008857"/>
    </source>
</evidence>
<protein>
    <submittedName>
        <fullName evidence="8">Integrase</fullName>
    </submittedName>
</protein>
<dbReference type="InterPro" id="IPR002104">
    <property type="entry name" value="Integrase_catalytic"/>
</dbReference>
<dbReference type="PANTHER" id="PTHR30349">
    <property type="entry name" value="PHAGE INTEGRASE-RELATED"/>
    <property type="match status" value="1"/>
</dbReference>
<evidence type="ECO:0000259" key="7">
    <source>
        <dbReference type="PROSITE" id="PS51900"/>
    </source>
</evidence>
<dbReference type="AlphaFoldDB" id="A0A1E5NEM7"/>
<dbReference type="InterPro" id="IPR010998">
    <property type="entry name" value="Integrase_recombinase_N"/>
</dbReference>
<dbReference type="Pfam" id="PF00589">
    <property type="entry name" value="Phage_integrase"/>
    <property type="match status" value="1"/>
</dbReference>
<evidence type="ECO:0000256" key="3">
    <source>
        <dbReference type="ARBA" id="ARBA00023125"/>
    </source>
</evidence>
<reference evidence="8 9" key="1">
    <citation type="submission" date="2016-08" db="EMBL/GenBank/DDBJ databases">
        <title>Characterization and recognition of Brachyspira hampsonii sp. nov., a novel intestinal spirochete that is pathogenic to pigs.</title>
        <authorList>
            <person name="Mirajkar N."/>
            <person name="La T."/>
            <person name="Phillips N."/>
            <person name="Hampson D."/>
            <person name="Gebhart C."/>
        </authorList>
    </citation>
    <scope>NUCLEOTIDE SEQUENCE [LARGE SCALE GENOMIC DNA]</scope>
    <source>
        <strain evidence="8 9">P280/1</strain>
    </source>
</reference>
<name>A0A1E5NEM7_9SPIR</name>
<gene>
    <name evidence="8" type="ORF">BFL38_07230</name>
</gene>
<dbReference type="PANTHER" id="PTHR30349:SF41">
    <property type="entry name" value="INTEGRASE_RECOMBINASE PROTEIN MJ0367-RELATED"/>
    <property type="match status" value="1"/>
</dbReference>
<organism evidence="8 9">
    <name type="scientific">Brachyspira hampsonii</name>
    <dbReference type="NCBI Taxonomy" id="1287055"/>
    <lineage>
        <taxon>Bacteria</taxon>
        <taxon>Pseudomonadati</taxon>
        <taxon>Spirochaetota</taxon>
        <taxon>Spirochaetia</taxon>
        <taxon>Brachyspirales</taxon>
        <taxon>Brachyspiraceae</taxon>
        <taxon>Brachyspira</taxon>
    </lineage>
</organism>
<dbReference type="GO" id="GO:0006310">
    <property type="term" value="P:DNA recombination"/>
    <property type="evidence" value="ECO:0007669"/>
    <property type="project" value="UniProtKB-KW"/>
</dbReference>
<dbReference type="CDD" id="cd00397">
    <property type="entry name" value="DNA_BRE_C"/>
    <property type="match status" value="1"/>
</dbReference>
<dbReference type="Gene3D" id="1.10.150.130">
    <property type="match status" value="1"/>
</dbReference>
<evidence type="ECO:0000256" key="4">
    <source>
        <dbReference type="ARBA" id="ARBA00023172"/>
    </source>
</evidence>
<accession>A0A1E5NEM7</accession>
<dbReference type="PROSITE" id="PS51898">
    <property type="entry name" value="TYR_RECOMBINASE"/>
    <property type="match status" value="1"/>
</dbReference>
<keyword evidence="4" id="KW-0233">DNA recombination</keyword>
<evidence type="ECO:0000313" key="9">
    <source>
        <dbReference type="Proteomes" id="UP000095247"/>
    </source>
</evidence>
<dbReference type="InterPro" id="IPR044068">
    <property type="entry name" value="CB"/>
</dbReference>
<sequence>MLNAEKYNLYDYSKDVNFILQFADYLSIDKSQSTVKTYKNNIIYFFKFIIKQDNDYSIFSEKDYHYICNTEVLYKNINKELLEKYISYQTEIKLSSDIINCRINVVKSYLKFLHKKKIIEAKILIDTFDDIKRPKPIIKEQLVIKANQTLDIIKKIERTSKESFTNQRNILMMLLMSNTGIRRKETAGIDIRNINLENKTITIYKTKGSKPRIVVFSDMIKDVLIDYIAERDEILRKNKIKEQNNLFIKNNGQDLAIETMTMIMRVISKRNKVKITCHSFRRGFATDMAESGTETYLISKMMGHSNINTTTSRYIYVLMNMIKNAMSNHPFNKANTEKINRDNETKNIKNDFQENITNTLNTIVIKMNELNNRIDKLSIKNR</sequence>
<dbReference type="SUPFAM" id="SSF56349">
    <property type="entry name" value="DNA breaking-rejoining enzymes"/>
    <property type="match status" value="1"/>
</dbReference>
<dbReference type="InterPro" id="IPR013762">
    <property type="entry name" value="Integrase-like_cat_sf"/>
</dbReference>
<keyword evidence="3 5" id="KW-0238">DNA-binding</keyword>
<evidence type="ECO:0000259" key="6">
    <source>
        <dbReference type="PROSITE" id="PS51898"/>
    </source>
</evidence>
<dbReference type="InterPro" id="IPR050090">
    <property type="entry name" value="Tyrosine_recombinase_XerCD"/>
</dbReference>
<dbReference type="RefSeq" id="WP_069726141.1">
    <property type="nucleotide sequence ID" value="NZ_MDCO01000009.1"/>
</dbReference>
<keyword evidence="2" id="KW-0229">DNA integration</keyword>